<protein>
    <submittedName>
        <fullName evidence="4">RIC1 domain-containing protein</fullName>
    </submittedName>
</protein>
<proteinExistence type="predicted"/>
<name>A0A183SVH5_SCHSO</name>
<dbReference type="PANTHER" id="PTHR15922">
    <property type="entry name" value="NEUROBLASTOMA-AMPLIFIED SEQUENCE"/>
    <property type="match status" value="1"/>
</dbReference>
<dbReference type="PANTHER" id="PTHR15922:SF2">
    <property type="entry name" value="NBAS SUBUNIT OF NRZ TETHERING COMPLEX"/>
    <property type="match status" value="1"/>
</dbReference>
<dbReference type="GO" id="GO:0000149">
    <property type="term" value="F:SNARE binding"/>
    <property type="evidence" value="ECO:0007669"/>
    <property type="project" value="TreeGrafter"/>
</dbReference>
<accession>A0A183SVH5</accession>
<feature type="region of interest" description="Disordered" evidence="1">
    <location>
        <begin position="2911"/>
        <end position="2947"/>
    </location>
</feature>
<gene>
    <name evidence="2" type="ORF">SSLN_LOCUS8223</name>
</gene>
<sequence>MQTYTVDSVASSRRSVARISCPALDVNIAAVWRNRLGIYCVDLDFNHAYFVRRRGTAHEESPTQLPTADAQFTLYIREDLLQLDTHVPQSLITYDPLALVPKLRRCTRLSASLHPEGSRGTDVSPSITPPSSVVFTFLKQSVANLLISVQRPSAVLSSYCQFRSSGYPWTVGYLSFTSVRLVVCLGVRWLEISSTSKAPPSFTETTLEDSSIDPVTDASFTYPANVPETGTFWNDSFTSSPRRWPLTYVDPYCQWRVLALSAPSEELQDAESVFSAVGFSNGTIEVLSLNVDPDKEETSFAHPRIIIPPPFGSNVCFSPLVLLQFADPSHLLVCRYTGHLEMWKLTPARGAFPAQLLSRVHFKELSSPGAWSAVGFTSEAILSAVYDPRRKLLLLGNEYRGLVSSAPDGLTVISVSTKAPFFSLNRNLLSYTAKRRPLLSNNSYWRSDSADGFLMFSLSGNCHSIDSVGAYESLLAAIHCSHSISVWSFPACNLLASILPDSAPPSDFLSRGTLTPCNDWPFRVTWWRRSTENAAEKGPLSAHLLIILRTTGTLTLTDIMTMEAHSLGNSFDSKDPAEHVAFDSFSFFAVKPPISAQPSLSELVVISCSTPSAHLQSATARDLRLKQPSLVLRMIEFANTISSAFGVPLHDPVAELQETKLPSQVFPMTVAVSRLAVTSAEELFLYRIRTGRFSDALVLAKEHGLDPEVVYQHQWFALFQLGGCTPTQFSTALHTALGGIVRRPNWVLAESLHRLPPLSLDNSELQEAWKPVEFLNAATALLKLGHSRCNSTVSQEIRDLFEIRLYQVEVLTAVYAEECAILLMDDKACVGLDSAEACRKELLLLRHNSPLDIGLYYLHSRRYAAFSVLASHYADLLIPNILPALSTLPPTEKPSAYAGFTLSRLLTSELTASSPPVLLPAQLTRDTEAVKRLWTRLPVAYAGLSKWTAPGDASLLASWACVRVVEIDEDSGLVTHACELLEAVIDLARELKSRATRKEAVAEAEEALAILNALRDELDQFTTIVYKSVVGFDCSNALRRKLQYEDDQTRPAITLSHFKFSEFRRLDPDQRLRLLMALILPKRTVPATEVCTAVVTHLLPFIRQQQRSAIPDASSVEDRVVNCLDHVACVFGLQFVVFMAETWSQLKKTTVPLSSSQSNFIKATEVIDFKKCILRLLTIHTPPVNEDYATSHKKDGDATTSPPVLTYLRQCRKILDLLEEAEEVLPQWQRLSRYCFTLLDLHDQLASRGLLDKVRFDLGLGVRSLAQIASLLSDEQGIRSLVAGWINFLVLYRQQLEASAQTNAVDAAASAAFVGERRLRFHLGGRASSKEDQAGLNEKLRDLFDLLSASLRQLFHDTELGTLDPTYHLLRGLLCSGDLRLFDFAVSLRGHPGWSDALYEAVQAYFSAIAQFGARDPNEAMAAACIRLWRSTSQAPFDYRLLAEEAFLAVMTFLASIDRDGLCAGLSRQQWSCMTPQERFDLFVLALVRLQESSLLSNSARSIFPSAPQSLTPAAFIGPPAQLETQRLLPTGGFFGLSEVQTKRAYLLAVFQFSSKHTEEFEQTTAISGSYRAILEQAVAFIKDLLTPPEASFWPEAYLWCTGHQISDGRPNCRSPARWNLLYILFRLPAPPTESGDYEVERFRLTLARFAVTFAPFSLIQPVSFLQHAELCEALAETCARVSVARRADGTERSVTQRLLSALPLFSTTSVQPLPEASSPMLPKDHLPIPYLSPLSPELGDFADGCLQQSTPLSSSSPPSALLSAFLSDWAGALSSTSSSSSTSARSIEVPVVWSDNLVQEASVNLDVALVCAYGPPRQSKRWTRDLGTQLSRYDPADVGVFRLLAVCVSASQHAISRAHPLPSSRSLLKSLRKLTQKHACVTNWCSTILVSRLLRRQVDVVVDPIAFQTNSSLRADTLCQVASRNLPLALLLSKHAGDLPGPLLLSRLTQLLPPAGTSSTQDLRAELKTLSVFLKRDLPAHELRAYIETVFSSRLANSSSGKLTLRTLLLFLKAFVAVLGGGTSEEILLYGFPLTTHVRLLSPIAVSCPLDSAAYLRILEFARTPAAGDGEGESLVAESSETTAEAILGPLLTSPSVVAAVVSLLNQLQSEQQAGRQRPIDSCGLYELYASRLITERGDAAVDECLACLDLMVDEKEQCTALVHWLKSNLFGRSAARLSLSSRVRLADAAVALAERRQVRNTHQLARLQCYLRSMADALKPLEREISSELFRRFAAHDCEDLAEAIELLRLASAEILGCSEVTPCSLEMFLETLEYCSTALGLTEQKSLTFPAIAESINQFLTLRLHDCIIIDRQADSDVLLDEDCWHQLLTHLEKITDASDLTSHLLAQPRVRQLYGADLLSRCAADSAVVAQRAFHLTLADLLAPTVPPAEAVIDSRLNRLLAHLRCNGSAGDDEGTTEQDPIISIFSQLRTALASDSASELTASSEAGLIQSLAAAIQLAVLVIGCQGSDRGHVAASNWYPNLTYGSSKLGSAQRPQSGQTPRQVGLHPVRLLPSPFPLLFATPSLLLALSSLLSQTQFPSLPFSLSTPNSPLFPSSTPLFPPPSPVTLPFYPTLEKKFGCPERFTLMMRQLHYCMMMHVMYNGAVAEPFPVAKGAKQGCVLGPSLFSLMISDPVFCGKRPSVHQIKITMRISSQPADLQRARETATWRQWIDLFLSNPTLVSYPAQLLALVDFSPSTRPALAAAALHTLRSSSSPPTTAHSTLVLLSLILCCGELDQVEEAIGWYAATNPTTGDLDPVACRRFVWRHGEAWVSLLLRSRGSSGDQPALRSLVASSLAALRVPAGGPSRRYLGFQRRVLRLLTGAGLWLEAARVCSSAGASMRDIVQRIHRLLITVLKPNSGHSDSKIGARSNVSGPSCYTELRAETCCSLEGIYRIVKMHQLIEEEEVEEKEKEEEGEEEEEEEAEEESKRADQNGAAKAGQRQVRWYDKFIRYMWI</sequence>
<organism evidence="4">
    <name type="scientific">Schistocephalus solidus</name>
    <name type="common">Tapeworm</name>
    <dbReference type="NCBI Taxonomy" id="70667"/>
    <lineage>
        <taxon>Eukaryota</taxon>
        <taxon>Metazoa</taxon>
        <taxon>Spiralia</taxon>
        <taxon>Lophotrochozoa</taxon>
        <taxon>Platyhelminthes</taxon>
        <taxon>Cestoda</taxon>
        <taxon>Eucestoda</taxon>
        <taxon>Diphyllobothriidea</taxon>
        <taxon>Diphyllobothriidae</taxon>
        <taxon>Schistocephalus</taxon>
    </lineage>
</organism>
<evidence type="ECO:0000256" key="1">
    <source>
        <dbReference type="SAM" id="MobiDB-lite"/>
    </source>
</evidence>
<evidence type="ECO:0000313" key="4">
    <source>
        <dbReference type="WBParaSite" id="SSLN_0000855001-mRNA-1"/>
    </source>
</evidence>
<reference evidence="4" key="1">
    <citation type="submission" date="2016-06" db="UniProtKB">
        <authorList>
            <consortium name="WormBaseParasite"/>
        </authorList>
    </citation>
    <scope>IDENTIFICATION</scope>
</reference>
<dbReference type="STRING" id="70667.A0A183SVH5"/>
<dbReference type="GO" id="GO:0006890">
    <property type="term" value="P:retrograde vesicle-mediated transport, Golgi to endoplasmic reticulum"/>
    <property type="evidence" value="ECO:0007669"/>
    <property type="project" value="TreeGrafter"/>
</dbReference>
<dbReference type="Proteomes" id="UP000275846">
    <property type="component" value="Unassembled WGS sequence"/>
</dbReference>
<dbReference type="GO" id="GO:0070939">
    <property type="term" value="C:Dsl1/NZR complex"/>
    <property type="evidence" value="ECO:0007669"/>
    <property type="project" value="TreeGrafter"/>
</dbReference>
<dbReference type="EMBL" id="UYSU01034540">
    <property type="protein sequence ID" value="VDL94608.1"/>
    <property type="molecule type" value="Genomic_DNA"/>
</dbReference>
<evidence type="ECO:0000313" key="2">
    <source>
        <dbReference type="EMBL" id="VDL94608.1"/>
    </source>
</evidence>
<feature type="compositionally biased region" description="Acidic residues" evidence="1">
    <location>
        <begin position="2911"/>
        <end position="2932"/>
    </location>
</feature>
<dbReference type="WBParaSite" id="SSLN_0000855001-mRNA-1">
    <property type="protein sequence ID" value="SSLN_0000855001-mRNA-1"/>
    <property type="gene ID" value="SSLN_0000855001"/>
</dbReference>
<evidence type="ECO:0000313" key="3">
    <source>
        <dbReference type="Proteomes" id="UP000275846"/>
    </source>
</evidence>
<dbReference type="OrthoDB" id="19988at2759"/>
<reference evidence="2 3" key="2">
    <citation type="submission" date="2018-11" db="EMBL/GenBank/DDBJ databases">
        <authorList>
            <consortium name="Pathogen Informatics"/>
        </authorList>
    </citation>
    <scope>NUCLEOTIDE SEQUENCE [LARGE SCALE GENOMIC DNA]</scope>
    <source>
        <strain evidence="2 3">NST_G2</strain>
    </source>
</reference>
<keyword evidence="3" id="KW-1185">Reference proteome</keyword>